<keyword evidence="12" id="KW-1185">Reference proteome</keyword>
<evidence type="ECO:0000256" key="2">
    <source>
        <dbReference type="ARBA" id="ARBA00009046"/>
    </source>
</evidence>
<dbReference type="CDD" id="cd09641">
    <property type="entry name" value="Cas3''_I"/>
    <property type="match status" value="1"/>
</dbReference>
<evidence type="ECO:0000313" key="12">
    <source>
        <dbReference type="Proteomes" id="UP001595539"/>
    </source>
</evidence>
<comment type="similarity">
    <text evidence="1">In the N-terminal section; belongs to the CRISPR-associated nuclease Cas3-HD family.</text>
</comment>
<evidence type="ECO:0000259" key="10">
    <source>
        <dbReference type="PROSITE" id="PS51643"/>
    </source>
</evidence>
<dbReference type="InterPro" id="IPR014001">
    <property type="entry name" value="Helicase_ATP-bd"/>
</dbReference>
<dbReference type="Pfam" id="PF22590">
    <property type="entry name" value="Cas3-like_C_2"/>
    <property type="match status" value="1"/>
</dbReference>
<reference evidence="12" key="1">
    <citation type="journal article" date="2019" name="Int. J. Syst. Evol. Microbiol.">
        <title>The Global Catalogue of Microorganisms (GCM) 10K type strain sequencing project: providing services to taxonomists for standard genome sequencing and annotation.</title>
        <authorList>
            <consortium name="The Broad Institute Genomics Platform"/>
            <consortium name="The Broad Institute Genome Sequencing Center for Infectious Disease"/>
            <person name="Wu L."/>
            <person name="Ma J."/>
        </authorList>
    </citation>
    <scope>NUCLEOTIDE SEQUENCE [LARGE SCALE GENOMIC DNA]</scope>
    <source>
        <strain evidence="12">KCTC 42473</strain>
    </source>
</reference>
<gene>
    <name evidence="11" type="primary">cas3</name>
    <name evidence="11" type="ORF">ACFOM8_16510</name>
</gene>
<dbReference type="EMBL" id="JBHRXY010000018">
    <property type="protein sequence ID" value="MFC3631045.1"/>
    <property type="molecule type" value="Genomic_DNA"/>
</dbReference>
<dbReference type="Pfam" id="PF18019">
    <property type="entry name" value="Cas3_HD"/>
    <property type="match status" value="1"/>
</dbReference>
<dbReference type="SMART" id="SM00487">
    <property type="entry name" value="DEXDc"/>
    <property type="match status" value="1"/>
</dbReference>
<keyword evidence="8" id="KW-0067">ATP-binding</keyword>
<dbReference type="InterPro" id="IPR006483">
    <property type="entry name" value="CRISPR-assoc_Cas3_HD"/>
</dbReference>
<keyword evidence="6" id="KW-0378">Hydrolase</keyword>
<protein>
    <submittedName>
        <fullName evidence="11">CRISPR-associated helicase Cas3</fullName>
    </submittedName>
</protein>
<dbReference type="InterPro" id="IPR038257">
    <property type="entry name" value="CRISPR-assoc_Cas3_HD_sf"/>
</dbReference>
<dbReference type="InterPro" id="IPR006474">
    <property type="entry name" value="Helicase_Cas3_CRISPR-ass_core"/>
</dbReference>
<dbReference type="Gene3D" id="1.10.3210.30">
    <property type="match status" value="1"/>
</dbReference>
<name>A0ABV7U839_9RHOB</name>
<dbReference type="NCBIfam" id="TIGR01596">
    <property type="entry name" value="cas3_HD"/>
    <property type="match status" value="1"/>
</dbReference>
<evidence type="ECO:0000256" key="4">
    <source>
        <dbReference type="ARBA" id="ARBA00022723"/>
    </source>
</evidence>
<dbReference type="InterPro" id="IPR011545">
    <property type="entry name" value="DEAD/DEAH_box_helicase_dom"/>
</dbReference>
<evidence type="ECO:0000256" key="7">
    <source>
        <dbReference type="ARBA" id="ARBA00022806"/>
    </source>
</evidence>
<feature type="domain" description="HD Cas3-type" evidence="10">
    <location>
        <begin position="14"/>
        <end position="202"/>
    </location>
</feature>
<dbReference type="PROSITE" id="PS51643">
    <property type="entry name" value="HD_CAS3"/>
    <property type="match status" value="1"/>
</dbReference>
<keyword evidence="7" id="KW-0347">Helicase</keyword>
<accession>A0ABV7U839</accession>
<keyword evidence="9" id="KW-0051">Antiviral defense</keyword>
<evidence type="ECO:0000256" key="6">
    <source>
        <dbReference type="ARBA" id="ARBA00022801"/>
    </source>
</evidence>
<evidence type="ECO:0000256" key="3">
    <source>
        <dbReference type="ARBA" id="ARBA00022722"/>
    </source>
</evidence>
<dbReference type="InterPro" id="IPR054712">
    <property type="entry name" value="Cas3-like_dom"/>
</dbReference>
<comment type="caution">
    <text evidence="11">The sequence shown here is derived from an EMBL/GenBank/DDBJ whole genome shotgun (WGS) entry which is preliminary data.</text>
</comment>
<dbReference type="CDD" id="cd17930">
    <property type="entry name" value="DEXHc_cas3"/>
    <property type="match status" value="1"/>
</dbReference>
<evidence type="ECO:0000256" key="8">
    <source>
        <dbReference type="ARBA" id="ARBA00022840"/>
    </source>
</evidence>
<organism evidence="11 12">
    <name type="scientific">Paracoccus angustae</name>
    <dbReference type="NCBI Taxonomy" id="1671480"/>
    <lineage>
        <taxon>Bacteria</taxon>
        <taxon>Pseudomonadati</taxon>
        <taxon>Pseudomonadota</taxon>
        <taxon>Alphaproteobacteria</taxon>
        <taxon>Rhodobacterales</taxon>
        <taxon>Paracoccaceae</taxon>
        <taxon>Paracoccus</taxon>
    </lineage>
</organism>
<evidence type="ECO:0000313" key="11">
    <source>
        <dbReference type="EMBL" id="MFC3631045.1"/>
    </source>
</evidence>
<dbReference type="Gene3D" id="3.40.50.300">
    <property type="entry name" value="P-loop containing nucleotide triphosphate hydrolases"/>
    <property type="match status" value="1"/>
</dbReference>
<sequence>MTSHKPKAWGKADGPGKFHALEAHSMDVAAVFEALRRLPVIARHLQLAAGRALASSDLARMAALVYLHDLGKLEPGFQAKARPELACRADVNHSVHGVLSLDRAFRETSDPLRPIADRLGSWGEGAEELMMAIFAHHGRPVEAPATFGATDDVAGYDRKGAIADYLRIWTMAWPALEDGPFLPETPALVHLVAGLAALADWIGSDRRFFDFVADPGPDYPARARRAARDALRVIGLDLGAARPATDFGSVAGGRFAPRAAQRLVGKADLDSALVLLEAETGSGKTEAALWRFALLHAAGLVSGLYFAVPTRAAARQLHRRVNEAMKRLFGDDAPEAVLAIPGQLLSGEATGQRLPGFETRWDDAEGTQPTRWAAEHATRYLAAAVAVGTVDQALLSGLQVKHAHLRGAALSRSLLVVDEVHSSDAYMTEILAELLDGHLAAGGHAMLMSATLGSRARSGLLKLPLPALDGAIAAPYPALWSRGAGTPETEPADGRAKSVAMTAHPAMDPSEAARLAMAAARQGARVLVVRNTVAAACATFDAVVAAGGSDLLLQVAGGPALHHSRFTAEDRHVLDRAVEVILTPDKERAPLGVIVIGSQTLEQSLDICADHLITDLCPVDVLLQRLGRLHRHDLPRPAGFEDPRCLVLCPEDGLDPLTKPAFVNGLGAWKPWDGSIQGIYLDLACLSLTEGLIASHPVWHIPAMNRELVESATHPDAQRDEIARRGAAWAGYQASTIGRDISQRGQARNCLLHRDERFPKRFPGQDEIVQTRLGSAGPLIRFAPGTVGPFGSDITQMTIPAHWRGIAVPDTPVAPEVVEGGLRFSLGDVALFYGRSGLMRQAADNA</sequence>
<keyword evidence="4" id="KW-0479">Metal-binding</keyword>
<dbReference type="InterPro" id="IPR027417">
    <property type="entry name" value="P-loop_NTPase"/>
</dbReference>
<dbReference type="NCBIfam" id="TIGR01587">
    <property type="entry name" value="cas3_core"/>
    <property type="match status" value="1"/>
</dbReference>
<evidence type="ECO:0000256" key="9">
    <source>
        <dbReference type="ARBA" id="ARBA00023118"/>
    </source>
</evidence>
<proteinExistence type="inferred from homology"/>
<dbReference type="Pfam" id="PF00270">
    <property type="entry name" value="DEAD"/>
    <property type="match status" value="1"/>
</dbReference>
<evidence type="ECO:0000256" key="1">
    <source>
        <dbReference type="ARBA" id="ARBA00006847"/>
    </source>
</evidence>
<evidence type="ECO:0000256" key="5">
    <source>
        <dbReference type="ARBA" id="ARBA00022741"/>
    </source>
</evidence>
<dbReference type="SUPFAM" id="SSF52540">
    <property type="entry name" value="P-loop containing nucleoside triphosphate hydrolases"/>
    <property type="match status" value="1"/>
</dbReference>
<keyword evidence="3" id="KW-0540">Nuclease</keyword>
<dbReference type="Proteomes" id="UP001595539">
    <property type="component" value="Unassembled WGS sequence"/>
</dbReference>
<comment type="similarity">
    <text evidence="2">In the central section; belongs to the CRISPR-associated helicase Cas3 family.</text>
</comment>
<keyword evidence="5" id="KW-0547">Nucleotide-binding</keyword>